<reference evidence="2" key="1">
    <citation type="journal article" date="2023" name="Hortic. Res.">
        <title>A chromosome-level phased genome enabling allele-level studies in sweet orange: a case study on citrus Huanglongbing tolerance.</title>
        <authorList>
            <person name="Wu B."/>
            <person name="Yu Q."/>
            <person name="Deng Z."/>
            <person name="Duan Y."/>
            <person name="Luo F."/>
            <person name="Gmitter F. Jr."/>
        </authorList>
    </citation>
    <scope>NUCLEOTIDE SEQUENCE [LARGE SCALE GENOMIC DNA]</scope>
    <source>
        <strain evidence="2">cv. Valencia</strain>
    </source>
</reference>
<evidence type="ECO:0000313" key="1">
    <source>
        <dbReference type="EMBL" id="KAH9802513.1"/>
    </source>
</evidence>
<dbReference type="Proteomes" id="UP000829398">
    <property type="component" value="Chromosome 1"/>
</dbReference>
<gene>
    <name evidence="1" type="ORF">KPL71_001419</name>
</gene>
<evidence type="ECO:0000313" key="2">
    <source>
        <dbReference type="Proteomes" id="UP000829398"/>
    </source>
</evidence>
<sequence>MFSEALLCFGASSTSVDEHDNDADENSEEIYIDSIFPECEDVDECILNAANSIGLKEIPRYEVRMGEQCNWIKKTQQSFHPVEVTKGLWIVPEWGAPPKSYELIASESLNFFNEEPSFGNHNVDDVQATNIILNPGLAFGSGEHATTKLCLLLLRRLIKGGELFLDYGTGSGILGIAAIKFGAAMSVGADIDPQAIKSAHQNAALNNIGPKKMKLHLVPDRTFTASMNERVDGVVEDLSSHKIRGISQTEKYDVVIANILLNPLLQLADHIVSYAKPGAVVGISGILSEQVSSLLRSVKIGTYSKVRGELPHIINRYSEFLEDILVSEMDDWTCVSGKKKRVKEDH</sequence>
<accession>A0ACB8NXX7</accession>
<keyword evidence="2" id="KW-1185">Reference proteome</keyword>
<protein>
    <submittedName>
        <fullName evidence="1">Ribosomal protein L11 methyltransferase-like protein</fullName>
    </submittedName>
</protein>
<dbReference type="EMBL" id="CM039170">
    <property type="protein sequence ID" value="KAH9802513.1"/>
    <property type="molecule type" value="Genomic_DNA"/>
</dbReference>
<organism evidence="1 2">
    <name type="scientific">Citrus sinensis</name>
    <name type="common">Sweet orange</name>
    <name type="synonym">Citrus aurantium var. sinensis</name>
    <dbReference type="NCBI Taxonomy" id="2711"/>
    <lineage>
        <taxon>Eukaryota</taxon>
        <taxon>Viridiplantae</taxon>
        <taxon>Streptophyta</taxon>
        <taxon>Embryophyta</taxon>
        <taxon>Tracheophyta</taxon>
        <taxon>Spermatophyta</taxon>
        <taxon>Magnoliopsida</taxon>
        <taxon>eudicotyledons</taxon>
        <taxon>Gunneridae</taxon>
        <taxon>Pentapetalae</taxon>
        <taxon>rosids</taxon>
        <taxon>malvids</taxon>
        <taxon>Sapindales</taxon>
        <taxon>Rutaceae</taxon>
        <taxon>Aurantioideae</taxon>
        <taxon>Citrus</taxon>
    </lineage>
</organism>
<proteinExistence type="predicted"/>
<comment type="caution">
    <text evidence="1">The sequence shown here is derived from an EMBL/GenBank/DDBJ whole genome shotgun (WGS) entry which is preliminary data.</text>
</comment>
<name>A0ACB8NXX7_CITSI</name>